<comment type="subcellular location">
    <subcellularLocation>
        <location evidence="1">Membrane</location>
        <topology evidence="1">Single-pass membrane protein</topology>
    </subcellularLocation>
</comment>
<dbReference type="Pfam" id="PF00560">
    <property type="entry name" value="LRR_1"/>
    <property type="match status" value="2"/>
</dbReference>
<feature type="region of interest" description="Disordered" evidence="10">
    <location>
        <begin position="1"/>
        <end position="23"/>
    </location>
</feature>
<keyword evidence="3" id="KW-0812">Transmembrane</keyword>
<proteinExistence type="predicted"/>
<keyword evidence="8" id="KW-0675">Receptor</keyword>
<dbReference type="AlphaFoldDB" id="A0A8T2Q3A4"/>
<evidence type="ECO:0000256" key="2">
    <source>
        <dbReference type="ARBA" id="ARBA00022614"/>
    </source>
</evidence>
<dbReference type="PANTHER" id="PTHR27000:SF642">
    <property type="entry name" value="INACTIVE LEUCINE-RICH REPEAT RECEPTOR KINASE XIAO-RELATED"/>
    <property type="match status" value="1"/>
</dbReference>
<dbReference type="SUPFAM" id="SSF52058">
    <property type="entry name" value="L domain-like"/>
    <property type="match status" value="1"/>
</dbReference>
<keyword evidence="4" id="KW-0732">Signal</keyword>
<protein>
    <submittedName>
        <fullName evidence="11">Uncharacterized protein</fullName>
    </submittedName>
</protein>
<dbReference type="GO" id="GO:0016020">
    <property type="term" value="C:membrane"/>
    <property type="evidence" value="ECO:0007669"/>
    <property type="project" value="UniProtKB-SubCell"/>
</dbReference>
<evidence type="ECO:0000256" key="6">
    <source>
        <dbReference type="ARBA" id="ARBA00022989"/>
    </source>
</evidence>
<keyword evidence="5" id="KW-0677">Repeat</keyword>
<organism evidence="11 12">
    <name type="scientific">Ceratopteris richardii</name>
    <name type="common">Triangle waterfern</name>
    <dbReference type="NCBI Taxonomy" id="49495"/>
    <lineage>
        <taxon>Eukaryota</taxon>
        <taxon>Viridiplantae</taxon>
        <taxon>Streptophyta</taxon>
        <taxon>Embryophyta</taxon>
        <taxon>Tracheophyta</taxon>
        <taxon>Polypodiopsida</taxon>
        <taxon>Polypodiidae</taxon>
        <taxon>Polypodiales</taxon>
        <taxon>Pteridineae</taxon>
        <taxon>Pteridaceae</taxon>
        <taxon>Parkerioideae</taxon>
        <taxon>Ceratopteris</taxon>
    </lineage>
</organism>
<keyword evidence="2" id="KW-0433">Leucine-rich repeat</keyword>
<name>A0A8T2Q3A4_CERRI</name>
<reference evidence="11" key="1">
    <citation type="submission" date="2021-08" db="EMBL/GenBank/DDBJ databases">
        <title>WGS assembly of Ceratopteris richardii.</title>
        <authorList>
            <person name="Marchant D.B."/>
            <person name="Chen G."/>
            <person name="Jenkins J."/>
            <person name="Shu S."/>
            <person name="Leebens-Mack J."/>
            <person name="Grimwood J."/>
            <person name="Schmutz J."/>
            <person name="Soltis P."/>
            <person name="Soltis D."/>
            <person name="Chen Z.-H."/>
        </authorList>
    </citation>
    <scope>NUCLEOTIDE SEQUENCE</scope>
    <source>
        <strain evidence="11">Whitten #5841</strain>
        <tissue evidence="11">Leaf</tissue>
    </source>
</reference>
<evidence type="ECO:0000256" key="8">
    <source>
        <dbReference type="ARBA" id="ARBA00023170"/>
    </source>
</evidence>
<dbReference type="PANTHER" id="PTHR27000">
    <property type="entry name" value="LEUCINE-RICH REPEAT RECEPTOR-LIKE PROTEIN KINASE FAMILY PROTEIN-RELATED"/>
    <property type="match status" value="1"/>
</dbReference>
<accession>A0A8T2Q3A4</accession>
<keyword evidence="6" id="KW-1133">Transmembrane helix</keyword>
<dbReference type="OrthoDB" id="676979at2759"/>
<evidence type="ECO:0000256" key="7">
    <source>
        <dbReference type="ARBA" id="ARBA00023136"/>
    </source>
</evidence>
<evidence type="ECO:0000256" key="3">
    <source>
        <dbReference type="ARBA" id="ARBA00022692"/>
    </source>
</evidence>
<dbReference type="EMBL" id="CM035443">
    <property type="protein sequence ID" value="KAH7278148.1"/>
    <property type="molecule type" value="Genomic_DNA"/>
</dbReference>
<evidence type="ECO:0000256" key="1">
    <source>
        <dbReference type="ARBA" id="ARBA00004167"/>
    </source>
</evidence>
<evidence type="ECO:0000256" key="10">
    <source>
        <dbReference type="SAM" id="MobiDB-lite"/>
    </source>
</evidence>
<dbReference type="InterPro" id="IPR001611">
    <property type="entry name" value="Leu-rich_rpt"/>
</dbReference>
<dbReference type="InterPro" id="IPR032675">
    <property type="entry name" value="LRR_dom_sf"/>
</dbReference>
<keyword evidence="7" id="KW-0472">Membrane</keyword>
<dbReference type="Gene3D" id="3.80.10.10">
    <property type="entry name" value="Ribonuclease Inhibitor"/>
    <property type="match status" value="1"/>
</dbReference>
<sequence>MWAKGPQKNSDQKGFCRKGATKNSLSSISRNMSGFNLEGVLPNDAFSKLTSLRSLDFFYNQLRSPFPSLDNLKNLHDLNFSQNFFTGSFPETIFNLPNLVDL</sequence>
<keyword evidence="12" id="KW-1185">Reference proteome</keyword>
<comment type="caution">
    <text evidence="11">The sequence shown here is derived from an EMBL/GenBank/DDBJ whole genome shotgun (WGS) entry which is preliminary data.</text>
</comment>
<gene>
    <name evidence="11" type="ORF">KP509_38G026600</name>
</gene>
<evidence type="ECO:0000313" key="11">
    <source>
        <dbReference type="EMBL" id="KAH7278148.1"/>
    </source>
</evidence>
<evidence type="ECO:0000256" key="9">
    <source>
        <dbReference type="ARBA" id="ARBA00023180"/>
    </source>
</evidence>
<evidence type="ECO:0000313" key="12">
    <source>
        <dbReference type="Proteomes" id="UP000825935"/>
    </source>
</evidence>
<dbReference type="Proteomes" id="UP000825935">
    <property type="component" value="Chromosome 38"/>
</dbReference>
<evidence type="ECO:0000256" key="5">
    <source>
        <dbReference type="ARBA" id="ARBA00022737"/>
    </source>
</evidence>
<keyword evidence="9" id="KW-0325">Glycoprotein</keyword>
<evidence type="ECO:0000256" key="4">
    <source>
        <dbReference type="ARBA" id="ARBA00022729"/>
    </source>
</evidence>